<sequence>MAEQFYTILTATGKAKIANANALGTKLNITKLQVGDGGGTYYNPTEDQTELKHKVWEGNVNSISVDKENPNWIVIETLLPGDIGGFMIREAGVFDNENNLIAIGKYPETYKPVTSEGSLKDLKIRMILEVSNAANVTLKVDPTVILATQKDLQFLQNKINETNEQVKNIELTAEKVSIKDSSNNFSSKNVEGALDELFTFADNGKKLWVDVIGNPLSKSDSFSTLKNKTNNIKSNFVTKLASKGIYKNYNDNLQSLVDSIDNIKALKTLKGSSGLTSWETYSSGASWTAMKNLTFNITTGFQPKMILINGEYKGLRYIYPFRLMIYVEQNKYVKVSSYNNVENAVFYYNADHETLIAEITPNSNGFIFKITNESWPANFEYKDAFKIDYTVVGG</sequence>
<name>A0A1M4V0T2_9CLOT</name>
<accession>A0A1M4V0T2</accession>
<evidence type="ECO:0000313" key="3">
    <source>
        <dbReference type="EMBL" id="SHE62508.1"/>
    </source>
</evidence>
<reference evidence="3 4" key="1">
    <citation type="submission" date="2016-11" db="EMBL/GenBank/DDBJ databases">
        <authorList>
            <person name="Jaros S."/>
            <person name="Januszkiewicz K."/>
            <person name="Wedrychowicz H."/>
        </authorList>
    </citation>
    <scope>NUCLEOTIDE SEQUENCE [LARGE SCALE GENOMIC DNA]</scope>
    <source>
        <strain evidence="3 4">DSM 2631</strain>
    </source>
</reference>
<evidence type="ECO:0000259" key="2">
    <source>
        <dbReference type="Pfam" id="PF12571"/>
    </source>
</evidence>
<dbReference type="STRING" id="1533.SAMN05443638_10688"/>
<dbReference type="RefSeq" id="WP_072894048.1">
    <property type="nucleotide sequence ID" value="NZ_FQVM01000006.1"/>
</dbReference>
<feature type="coiled-coil region" evidence="1">
    <location>
        <begin position="145"/>
        <end position="179"/>
    </location>
</feature>
<organism evidence="3 4">
    <name type="scientific">Clostridium fallax</name>
    <dbReference type="NCBI Taxonomy" id="1533"/>
    <lineage>
        <taxon>Bacteria</taxon>
        <taxon>Bacillati</taxon>
        <taxon>Bacillota</taxon>
        <taxon>Clostridia</taxon>
        <taxon>Eubacteriales</taxon>
        <taxon>Clostridiaceae</taxon>
        <taxon>Clostridium</taxon>
    </lineage>
</organism>
<dbReference type="Proteomes" id="UP000184035">
    <property type="component" value="Unassembled WGS sequence"/>
</dbReference>
<dbReference type="InterPro" id="IPR051934">
    <property type="entry name" value="Phage_Tail_Fiber_Structural"/>
</dbReference>
<dbReference type="OrthoDB" id="9810174at2"/>
<dbReference type="InterPro" id="IPR022225">
    <property type="entry name" value="Phage_tail_fibre_N"/>
</dbReference>
<dbReference type="AlphaFoldDB" id="A0A1M4V0T2"/>
<dbReference type="Pfam" id="PF12571">
    <property type="entry name" value="Phage_tail_fib"/>
    <property type="match status" value="1"/>
</dbReference>
<gene>
    <name evidence="3" type="ORF">SAMN05443638_10688</name>
</gene>
<proteinExistence type="predicted"/>
<protein>
    <submittedName>
        <fullName evidence="3">Phage tail-collar fibre protein</fullName>
    </submittedName>
</protein>
<feature type="domain" description="Phage tail fibre protein N-terminal" evidence="2">
    <location>
        <begin position="1"/>
        <end position="150"/>
    </location>
</feature>
<dbReference type="PANTHER" id="PTHR35191:SF1">
    <property type="entry name" value="PROPHAGE SIDE TAIL FIBER PROTEIN HOMOLOG STFQ-RELATED"/>
    <property type="match status" value="1"/>
</dbReference>
<keyword evidence="1" id="KW-0175">Coiled coil</keyword>
<dbReference type="PANTHER" id="PTHR35191">
    <property type="entry name" value="PROPHAGE SIDE TAIL FIBER PROTEIN HOMOLOG STFQ-RELATED"/>
    <property type="match status" value="1"/>
</dbReference>
<keyword evidence="4" id="KW-1185">Reference proteome</keyword>
<dbReference type="EMBL" id="FQVM01000006">
    <property type="protein sequence ID" value="SHE62508.1"/>
    <property type="molecule type" value="Genomic_DNA"/>
</dbReference>
<evidence type="ECO:0000313" key="4">
    <source>
        <dbReference type="Proteomes" id="UP000184035"/>
    </source>
</evidence>
<evidence type="ECO:0000256" key="1">
    <source>
        <dbReference type="SAM" id="Coils"/>
    </source>
</evidence>